<proteinExistence type="predicted"/>
<evidence type="ECO:0000259" key="2">
    <source>
        <dbReference type="SMART" id="SM00721"/>
    </source>
</evidence>
<organism evidence="3 4">
    <name type="scientific">Paraglomus occultum</name>
    <dbReference type="NCBI Taxonomy" id="144539"/>
    <lineage>
        <taxon>Eukaryota</taxon>
        <taxon>Fungi</taxon>
        <taxon>Fungi incertae sedis</taxon>
        <taxon>Mucoromycota</taxon>
        <taxon>Glomeromycotina</taxon>
        <taxon>Glomeromycetes</taxon>
        <taxon>Paraglomerales</taxon>
        <taxon>Paraglomeraceae</taxon>
        <taxon>Paraglomus</taxon>
    </lineage>
</organism>
<protein>
    <submittedName>
        <fullName evidence="3">3484_t:CDS:1</fullName>
    </submittedName>
</protein>
<keyword evidence="1" id="KW-0175">Coiled coil</keyword>
<dbReference type="SMART" id="SM00721">
    <property type="entry name" value="BAR"/>
    <property type="match status" value="1"/>
</dbReference>
<dbReference type="InterPro" id="IPR018859">
    <property type="entry name" value="BAR_dom-cont"/>
</dbReference>
<dbReference type="Pfam" id="PF10455">
    <property type="entry name" value="BAR_2"/>
    <property type="match status" value="1"/>
</dbReference>
<name>A0A9N8ZGK4_9GLOM</name>
<dbReference type="GO" id="GO:0005737">
    <property type="term" value="C:cytoplasm"/>
    <property type="evidence" value="ECO:0007669"/>
    <property type="project" value="InterPro"/>
</dbReference>
<dbReference type="AlphaFoldDB" id="A0A9N8ZGK4"/>
<evidence type="ECO:0000256" key="1">
    <source>
        <dbReference type="SAM" id="Coils"/>
    </source>
</evidence>
<keyword evidence="4" id="KW-1185">Reference proteome</keyword>
<sequence>MDKLTSRLVTLNKGLGQVRQFAAEKLGTADDITDLPQEYKDLEKRVDALRTVHTNLLRITRIHTNSSYDYPSQVQESVVELSRNVQDQLKVLTQSPAERAESVSRQTDVVQASVPKTLPHALARASAQGAELLGTEDPLGIALIKYAAIQERIGEHRIKMDEEITQKFVQPFNTTLNTGIQFAMKARRNVQSTRLALDAAKARYKNTKAEKSEAARLEIEQAEDQFVAAVEEGITLMRAVLDNVLITLLAFPEPLCNLADLVTAQLTFHKEAYEALAELAPEIDEIQVTQEALYR</sequence>
<dbReference type="EMBL" id="CAJVPJ010000206">
    <property type="protein sequence ID" value="CAG8495209.1"/>
    <property type="molecule type" value="Genomic_DNA"/>
</dbReference>
<evidence type="ECO:0000313" key="4">
    <source>
        <dbReference type="Proteomes" id="UP000789572"/>
    </source>
</evidence>
<reference evidence="3" key="1">
    <citation type="submission" date="2021-06" db="EMBL/GenBank/DDBJ databases">
        <authorList>
            <person name="Kallberg Y."/>
            <person name="Tangrot J."/>
            <person name="Rosling A."/>
        </authorList>
    </citation>
    <scope>NUCLEOTIDE SEQUENCE</scope>
    <source>
        <strain evidence="3">IA702</strain>
    </source>
</reference>
<comment type="caution">
    <text evidence="3">The sequence shown here is derived from an EMBL/GenBank/DDBJ whole genome shotgun (WGS) entry which is preliminary data.</text>
</comment>
<dbReference type="InterPro" id="IPR027267">
    <property type="entry name" value="AH/BAR_dom_sf"/>
</dbReference>
<accession>A0A9N8ZGK4</accession>
<feature type="coiled-coil region" evidence="1">
    <location>
        <begin position="190"/>
        <end position="232"/>
    </location>
</feature>
<dbReference type="InterPro" id="IPR004148">
    <property type="entry name" value="BAR_dom"/>
</dbReference>
<evidence type="ECO:0000313" key="3">
    <source>
        <dbReference type="EMBL" id="CAG8495209.1"/>
    </source>
</evidence>
<feature type="domain" description="BAR" evidence="2">
    <location>
        <begin position="10"/>
        <end position="285"/>
    </location>
</feature>
<dbReference type="SUPFAM" id="SSF103657">
    <property type="entry name" value="BAR/IMD domain-like"/>
    <property type="match status" value="1"/>
</dbReference>
<dbReference type="Proteomes" id="UP000789572">
    <property type="component" value="Unassembled WGS sequence"/>
</dbReference>
<gene>
    <name evidence="3" type="ORF">POCULU_LOCUS2284</name>
</gene>
<dbReference type="Gene3D" id="1.20.1270.60">
    <property type="entry name" value="Arfaptin homology (AH) domain/BAR domain"/>
    <property type="match status" value="1"/>
</dbReference>
<dbReference type="OrthoDB" id="5549748at2759"/>